<dbReference type="PROSITE" id="PS51257">
    <property type="entry name" value="PROKAR_LIPOPROTEIN"/>
    <property type="match status" value="1"/>
</dbReference>
<dbReference type="AlphaFoldDB" id="A1ZNI9"/>
<evidence type="ECO:0000313" key="3">
    <source>
        <dbReference type="EMBL" id="EAY28100.1"/>
    </source>
</evidence>
<dbReference type="OrthoDB" id="6382410at2"/>
<evidence type="ECO:0000256" key="1">
    <source>
        <dbReference type="SAM" id="SignalP"/>
    </source>
</evidence>
<dbReference type="SUPFAM" id="SSF52317">
    <property type="entry name" value="Class I glutamine amidotransferase-like"/>
    <property type="match status" value="1"/>
</dbReference>
<evidence type="ECO:0000313" key="4">
    <source>
        <dbReference type="Proteomes" id="UP000004095"/>
    </source>
</evidence>
<feature type="domain" description="DJ-1/PfpI" evidence="2">
    <location>
        <begin position="71"/>
        <end position="232"/>
    </location>
</feature>
<dbReference type="InterPro" id="IPR052158">
    <property type="entry name" value="INH-QAR"/>
</dbReference>
<sequence>MKNFWILLITGICLCLATACIEAQPANVQAEKYKCPPCGMDCDRLHFDKPGSCPHCQMPLQKASTIKPRTKVGILLFDGVQIIDYTGPYEIFGQAGYDVYTVSKTGQMVSTAFKMKVQPNYSFANVPQPDILVVPGGQVNAARKDKATLAWLNSVYPQTQNLMSVCTGAFILAEAHLLDGKTATTFHRSLAKLRKQFPKVKVVTDKRFVDNGKIITSAGLSAGMDAALAVVAKKQGVGNAQRIALHIEYIWQPEKKFARGEFADVKYLRGTHRLIRQLRKLSSHITFKQTQGDVSQWDARWQLTTRQVDKVWETIAAHYDTHHTLSIDKQTAKWRFKGNDQSDWSGQAKLEPVAGKANDYQLIVKVWQVSKGK</sequence>
<gene>
    <name evidence="3" type="ORF">M23134_02210</name>
</gene>
<keyword evidence="4" id="KW-1185">Reference proteome</keyword>
<dbReference type="Proteomes" id="UP000004095">
    <property type="component" value="Unassembled WGS sequence"/>
</dbReference>
<organism evidence="3 4">
    <name type="scientific">Microscilla marina ATCC 23134</name>
    <dbReference type="NCBI Taxonomy" id="313606"/>
    <lineage>
        <taxon>Bacteria</taxon>
        <taxon>Pseudomonadati</taxon>
        <taxon>Bacteroidota</taxon>
        <taxon>Cytophagia</taxon>
        <taxon>Cytophagales</taxon>
        <taxon>Microscillaceae</taxon>
        <taxon>Microscilla</taxon>
    </lineage>
</organism>
<protein>
    <submittedName>
        <fullName evidence="3">Transcriptional regulator, AraC/XylS family</fullName>
    </submittedName>
</protein>
<feature type="signal peptide" evidence="1">
    <location>
        <begin position="1"/>
        <end position="23"/>
    </location>
</feature>
<comment type="caution">
    <text evidence="3">The sequence shown here is derived from an EMBL/GenBank/DDBJ whole genome shotgun (WGS) entry which is preliminary data.</text>
</comment>
<dbReference type="RefSeq" id="WP_004156025.1">
    <property type="nucleotide sequence ID" value="NZ_AAWS01000018.1"/>
</dbReference>
<proteinExistence type="predicted"/>
<evidence type="ECO:0000259" key="2">
    <source>
        <dbReference type="Pfam" id="PF01965"/>
    </source>
</evidence>
<name>A1ZNI9_MICM2</name>
<dbReference type="CDD" id="cd03139">
    <property type="entry name" value="GATase1_PfpI_2"/>
    <property type="match status" value="1"/>
</dbReference>
<dbReference type="GO" id="GO:0006355">
    <property type="term" value="P:regulation of DNA-templated transcription"/>
    <property type="evidence" value="ECO:0007669"/>
    <property type="project" value="TreeGrafter"/>
</dbReference>
<dbReference type="eggNOG" id="COG4977">
    <property type="taxonomic scope" value="Bacteria"/>
</dbReference>
<dbReference type="InterPro" id="IPR029062">
    <property type="entry name" value="Class_I_gatase-like"/>
</dbReference>
<dbReference type="Pfam" id="PF01965">
    <property type="entry name" value="DJ-1_PfpI"/>
    <property type="match status" value="1"/>
</dbReference>
<dbReference type="Gene3D" id="3.40.50.880">
    <property type="match status" value="1"/>
</dbReference>
<feature type="chain" id="PRO_5002642305" evidence="1">
    <location>
        <begin position="24"/>
        <end position="373"/>
    </location>
</feature>
<dbReference type="EMBL" id="AAWS01000018">
    <property type="protein sequence ID" value="EAY28100.1"/>
    <property type="molecule type" value="Genomic_DNA"/>
</dbReference>
<dbReference type="PANTHER" id="PTHR43130">
    <property type="entry name" value="ARAC-FAMILY TRANSCRIPTIONAL REGULATOR"/>
    <property type="match status" value="1"/>
</dbReference>
<accession>A1ZNI9</accession>
<reference evidence="3 4" key="1">
    <citation type="submission" date="2007-01" db="EMBL/GenBank/DDBJ databases">
        <authorList>
            <person name="Haygood M."/>
            <person name="Podell S."/>
            <person name="Anderson C."/>
            <person name="Hopkinson B."/>
            <person name="Roe K."/>
            <person name="Barbeau K."/>
            <person name="Gaasterland T."/>
            <person name="Ferriera S."/>
            <person name="Johnson J."/>
            <person name="Kravitz S."/>
            <person name="Beeson K."/>
            <person name="Sutton G."/>
            <person name="Rogers Y.-H."/>
            <person name="Friedman R."/>
            <person name="Frazier M."/>
            <person name="Venter J.C."/>
        </authorList>
    </citation>
    <scope>NUCLEOTIDE SEQUENCE [LARGE SCALE GENOMIC DNA]</scope>
    <source>
        <strain evidence="3 4">ATCC 23134</strain>
    </source>
</reference>
<dbReference type="PANTHER" id="PTHR43130:SF14">
    <property type="entry name" value="DJ-1_PFPI DOMAIN-CONTAINING PROTEIN"/>
    <property type="match status" value="1"/>
</dbReference>
<dbReference type="InterPro" id="IPR002818">
    <property type="entry name" value="DJ-1/PfpI"/>
</dbReference>
<keyword evidence="1" id="KW-0732">Signal</keyword>